<accession>A0ABU9CPS7</accession>
<dbReference type="RefSeq" id="WP_341412251.1">
    <property type="nucleotide sequence ID" value="NZ_JBBUTH010000009.1"/>
</dbReference>
<evidence type="ECO:0000256" key="2">
    <source>
        <dbReference type="ARBA" id="ARBA00013064"/>
    </source>
</evidence>
<dbReference type="Gene3D" id="3.40.50.2300">
    <property type="match status" value="1"/>
</dbReference>
<evidence type="ECO:0000313" key="6">
    <source>
        <dbReference type="EMBL" id="MEK8052547.1"/>
    </source>
</evidence>
<evidence type="ECO:0000256" key="1">
    <source>
        <dbReference type="ARBA" id="ARBA00011063"/>
    </source>
</evidence>
<dbReference type="InterPro" id="IPR036196">
    <property type="entry name" value="Ptyr_pPase_sf"/>
</dbReference>
<dbReference type="EC" id="3.1.3.48" evidence="2"/>
<dbReference type="SUPFAM" id="SSF52788">
    <property type="entry name" value="Phosphotyrosine protein phosphatases I"/>
    <property type="match status" value="1"/>
</dbReference>
<keyword evidence="3 6" id="KW-0378">Hydrolase</keyword>
<evidence type="ECO:0000256" key="3">
    <source>
        <dbReference type="ARBA" id="ARBA00022801"/>
    </source>
</evidence>
<dbReference type="CDD" id="cd16343">
    <property type="entry name" value="LMWPTP"/>
    <property type="match status" value="1"/>
</dbReference>
<protein>
    <recommendedName>
        <fullName evidence="2">protein-tyrosine-phosphatase</fullName>
        <ecNumber evidence="2">3.1.3.48</ecNumber>
    </recommendedName>
</protein>
<comment type="similarity">
    <text evidence="1">Belongs to the low molecular weight phosphotyrosine protein phosphatase family.</text>
</comment>
<gene>
    <name evidence="6" type="ORF">AACH10_20010</name>
</gene>
<dbReference type="EMBL" id="JBBUTH010000009">
    <property type="protein sequence ID" value="MEK8052547.1"/>
    <property type="molecule type" value="Genomic_DNA"/>
</dbReference>
<dbReference type="InterPro" id="IPR023485">
    <property type="entry name" value="Ptyr_pPase"/>
</dbReference>
<keyword evidence="7" id="KW-1185">Reference proteome</keyword>
<feature type="domain" description="Phosphotyrosine protein phosphatase I" evidence="5">
    <location>
        <begin position="14"/>
        <end position="163"/>
    </location>
</feature>
<dbReference type="InterPro" id="IPR017867">
    <property type="entry name" value="Tyr_phospatase_low_mol_wt"/>
</dbReference>
<dbReference type="Proteomes" id="UP001365405">
    <property type="component" value="Unassembled WGS sequence"/>
</dbReference>
<dbReference type="Pfam" id="PF01451">
    <property type="entry name" value="LMWPc"/>
    <property type="match status" value="1"/>
</dbReference>
<evidence type="ECO:0000256" key="4">
    <source>
        <dbReference type="ARBA" id="ARBA00022912"/>
    </source>
</evidence>
<dbReference type="InterPro" id="IPR050438">
    <property type="entry name" value="LMW_PTPase"/>
</dbReference>
<reference evidence="6 7" key="1">
    <citation type="submission" date="2024-04" db="EMBL/GenBank/DDBJ databases">
        <title>Novel species of the genus Ideonella isolated from streams.</title>
        <authorList>
            <person name="Lu H."/>
        </authorList>
    </citation>
    <scope>NUCLEOTIDE SEQUENCE [LARGE SCALE GENOMIC DNA]</scope>
    <source>
        <strain evidence="6 7">DXS22W</strain>
    </source>
</reference>
<dbReference type="SMART" id="SM00226">
    <property type="entry name" value="LMWPc"/>
    <property type="match status" value="1"/>
</dbReference>
<keyword evidence="4" id="KW-0904">Protein phosphatase</keyword>
<name>A0ABU9CPS7_9BURK</name>
<organism evidence="6 7">
    <name type="scientific">Pseudaquabacterium inlustre</name>
    <dbReference type="NCBI Taxonomy" id="2984192"/>
    <lineage>
        <taxon>Bacteria</taxon>
        <taxon>Pseudomonadati</taxon>
        <taxon>Pseudomonadota</taxon>
        <taxon>Betaproteobacteria</taxon>
        <taxon>Burkholderiales</taxon>
        <taxon>Sphaerotilaceae</taxon>
        <taxon>Pseudaquabacterium</taxon>
    </lineage>
</organism>
<evidence type="ECO:0000313" key="7">
    <source>
        <dbReference type="Proteomes" id="UP001365405"/>
    </source>
</evidence>
<dbReference type="PANTHER" id="PTHR11717:SF7">
    <property type="entry name" value="LOW MOLECULAR WEIGHT PHOSPHOTYROSINE PROTEIN PHOSPHATASE"/>
    <property type="match status" value="1"/>
</dbReference>
<sequence>MLKRLFKRGPEPQLSVLMVCMGNICRSPMAEGVLRGKLQQAGMADLVRVDSAGTHGFHRGAAPDPRAIAQAGRRGWRLDGQKSRPVVEADFSRFDLLLAMDADNLAALRERCPEPSADRLGLLLDHAPWLDSREVPDPYYGAVAGFDLALDLIEPACDGLLRQLRRRLGLPA</sequence>
<dbReference type="GO" id="GO:0004725">
    <property type="term" value="F:protein tyrosine phosphatase activity"/>
    <property type="evidence" value="ECO:0007669"/>
    <property type="project" value="UniProtKB-EC"/>
</dbReference>
<comment type="caution">
    <text evidence="6">The sequence shown here is derived from an EMBL/GenBank/DDBJ whole genome shotgun (WGS) entry which is preliminary data.</text>
</comment>
<dbReference type="PRINTS" id="PR00719">
    <property type="entry name" value="LMWPTPASE"/>
</dbReference>
<dbReference type="PANTHER" id="PTHR11717">
    <property type="entry name" value="LOW MOLECULAR WEIGHT PROTEIN TYROSINE PHOSPHATASE"/>
    <property type="match status" value="1"/>
</dbReference>
<proteinExistence type="inferred from homology"/>
<evidence type="ECO:0000259" key="5">
    <source>
        <dbReference type="SMART" id="SM00226"/>
    </source>
</evidence>